<dbReference type="Gene3D" id="2.60.260.20">
    <property type="entry name" value="Urease metallochaperone UreE, N-terminal domain"/>
    <property type="match status" value="1"/>
</dbReference>
<organism evidence="2 3">
    <name type="scientific">Euplotes crassus</name>
    <dbReference type="NCBI Taxonomy" id="5936"/>
    <lineage>
        <taxon>Eukaryota</taxon>
        <taxon>Sar</taxon>
        <taxon>Alveolata</taxon>
        <taxon>Ciliophora</taxon>
        <taxon>Intramacronucleata</taxon>
        <taxon>Spirotrichea</taxon>
        <taxon>Hypotrichia</taxon>
        <taxon>Euplotida</taxon>
        <taxon>Euplotidae</taxon>
        <taxon>Moneuplotes</taxon>
    </lineage>
</organism>
<feature type="region of interest" description="Disordered" evidence="1">
    <location>
        <begin position="105"/>
        <end position="145"/>
    </location>
</feature>
<dbReference type="EMBL" id="CAMPGE010003732">
    <property type="protein sequence ID" value="CAI2362578.1"/>
    <property type="molecule type" value="Genomic_DNA"/>
</dbReference>
<dbReference type="GO" id="GO:0051082">
    <property type="term" value="F:unfolded protein binding"/>
    <property type="evidence" value="ECO:0007669"/>
    <property type="project" value="InterPro"/>
</dbReference>
<reference evidence="2" key="1">
    <citation type="submission" date="2023-07" db="EMBL/GenBank/DDBJ databases">
        <authorList>
            <consortium name="AG Swart"/>
            <person name="Singh M."/>
            <person name="Singh A."/>
            <person name="Seah K."/>
            <person name="Emmerich C."/>
        </authorList>
    </citation>
    <scope>NUCLEOTIDE SEQUENCE</scope>
    <source>
        <strain evidence="2">DP1</strain>
    </source>
</reference>
<dbReference type="InterPro" id="IPR008971">
    <property type="entry name" value="HSP40/DnaJ_pept-bd"/>
</dbReference>
<evidence type="ECO:0000313" key="3">
    <source>
        <dbReference type="Proteomes" id="UP001295684"/>
    </source>
</evidence>
<protein>
    <submittedName>
        <fullName evidence="2">Uncharacterized protein</fullName>
    </submittedName>
</protein>
<sequence>MSGVKFTFTHLDGRTVEVTSPEEKTIRDGKVMTLIGYGMPKKKANSGRLQTFGNLFIIFRIEWSESVCQQQINGIRNIFRTPTQNISQEANNNTRSTCENAVLEVYSDSQRNPNSREVDSNHSEGSRPRNNQGNFWNRRPGCENQ</sequence>
<dbReference type="GO" id="GO:0006457">
    <property type="term" value="P:protein folding"/>
    <property type="evidence" value="ECO:0007669"/>
    <property type="project" value="InterPro"/>
</dbReference>
<dbReference type="InterPro" id="IPR044713">
    <property type="entry name" value="DNJA1/2-like"/>
</dbReference>
<name>A0AAD1X4D5_EUPCR</name>
<dbReference type="SUPFAM" id="SSF49493">
    <property type="entry name" value="HSP40/DnaJ peptide-binding domain"/>
    <property type="match status" value="1"/>
</dbReference>
<keyword evidence="3" id="KW-1185">Reference proteome</keyword>
<dbReference type="GO" id="GO:0030544">
    <property type="term" value="F:Hsp70 protein binding"/>
    <property type="evidence" value="ECO:0007669"/>
    <property type="project" value="InterPro"/>
</dbReference>
<evidence type="ECO:0000256" key="1">
    <source>
        <dbReference type="SAM" id="MobiDB-lite"/>
    </source>
</evidence>
<evidence type="ECO:0000313" key="2">
    <source>
        <dbReference type="EMBL" id="CAI2362578.1"/>
    </source>
</evidence>
<feature type="compositionally biased region" description="Basic and acidic residues" evidence="1">
    <location>
        <begin position="114"/>
        <end position="127"/>
    </location>
</feature>
<accession>A0AAD1X4D5</accession>
<proteinExistence type="predicted"/>
<dbReference type="AlphaFoldDB" id="A0AAD1X4D5"/>
<dbReference type="PANTHER" id="PTHR43888">
    <property type="entry name" value="DNAJ-LIKE-2, ISOFORM A-RELATED"/>
    <property type="match status" value="1"/>
</dbReference>
<dbReference type="Proteomes" id="UP001295684">
    <property type="component" value="Unassembled WGS sequence"/>
</dbReference>
<gene>
    <name evidence="2" type="ORF">ECRASSUSDP1_LOCUS3902</name>
</gene>
<comment type="caution">
    <text evidence="2">The sequence shown here is derived from an EMBL/GenBank/DDBJ whole genome shotgun (WGS) entry which is preliminary data.</text>
</comment>